<keyword evidence="2" id="KW-1185">Reference proteome</keyword>
<dbReference type="OrthoDB" id="9553969at2"/>
<accession>A0A158BYF7</accession>
<sequence length="68" mass="7544">MTSFSHAGDDQFQSLLDTVERLRRDKFPTLDAKVVREILRLHADGGAGDSELTRGVEQAVERCLETGV</sequence>
<dbReference type="RefSeq" id="WP_157696186.1">
    <property type="nucleotide sequence ID" value="NZ_FCOI02000018.1"/>
</dbReference>
<reference evidence="2" key="1">
    <citation type="submission" date="2016-01" db="EMBL/GenBank/DDBJ databases">
        <authorList>
            <person name="Peeters Charlotte."/>
        </authorList>
    </citation>
    <scope>NUCLEOTIDE SEQUENCE [LARGE SCALE GENOMIC DNA]</scope>
</reference>
<dbReference type="STRING" id="1777137.AWB76_04842"/>
<dbReference type="EMBL" id="FCOI02000018">
    <property type="protein sequence ID" value="SAK75020.1"/>
    <property type="molecule type" value="Genomic_DNA"/>
</dbReference>
<dbReference type="AlphaFoldDB" id="A0A158BYF7"/>
<name>A0A158BYF7_9BURK</name>
<evidence type="ECO:0000313" key="2">
    <source>
        <dbReference type="Proteomes" id="UP000054624"/>
    </source>
</evidence>
<evidence type="ECO:0000313" key="1">
    <source>
        <dbReference type="EMBL" id="SAK75020.1"/>
    </source>
</evidence>
<proteinExistence type="predicted"/>
<organism evidence="1 2">
    <name type="scientific">Caballeronia temeraria</name>
    <dbReference type="NCBI Taxonomy" id="1777137"/>
    <lineage>
        <taxon>Bacteria</taxon>
        <taxon>Pseudomonadati</taxon>
        <taxon>Pseudomonadota</taxon>
        <taxon>Betaproteobacteria</taxon>
        <taxon>Burkholderiales</taxon>
        <taxon>Burkholderiaceae</taxon>
        <taxon>Caballeronia</taxon>
    </lineage>
</organism>
<gene>
    <name evidence="1" type="ORF">AWB76_04842</name>
</gene>
<protein>
    <submittedName>
        <fullName evidence="1">Uncharacterized protein</fullName>
    </submittedName>
</protein>
<dbReference type="Proteomes" id="UP000054624">
    <property type="component" value="Unassembled WGS sequence"/>
</dbReference>